<sequence length="117" mass="12318">MSDDDVSSQTVDHEAVDYEGFEIHVSTRLKHGADLANSTAYVSADESKPARYTYIGYVCHPGANVALPGHTVPFHADGDDAFATAQDAFAEALNVGRGIIDGTHPDLSVLSLVTSGV</sequence>
<organism evidence="1 2">
    <name type="scientific">Paraburkholderia edwinii</name>
    <dbReference type="NCBI Taxonomy" id="2861782"/>
    <lineage>
        <taxon>Bacteria</taxon>
        <taxon>Pseudomonadati</taxon>
        <taxon>Pseudomonadota</taxon>
        <taxon>Betaproteobacteria</taxon>
        <taxon>Burkholderiales</taxon>
        <taxon>Burkholderiaceae</taxon>
        <taxon>Paraburkholderia</taxon>
    </lineage>
</organism>
<protein>
    <submittedName>
        <fullName evidence="1">Uncharacterized protein</fullName>
    </submittedName>
</protein>
<keyword evidence="2" id="KW-1185">Reference proteome</keyword>
<dbReference type="EMBL" id="CP080095">
    <property type="protein sequence ID" value="QYD70237.1"/>
    <property type="molecule type" value="Genomic_DNA"/>
</dbReference>
<reference evidence="1 2" key="1">
    <citation type="submission" date="2021-07" db="EMBL/GenBank/DDBJ databases">
        <title>Paraburkholderia edwinii protects Aspergillus sp. from phenazines by acting as a toxin sponge.</title>
        <authorList>
            <person name="Dahlstrom K.M."/>
            <person name="Newman D.K."/>
        </authorList>
    </citation>
    <scope>NUCLEOTIDE SEQUENCE [LARGE SCALE GENOMIC DNA]</scope>
    <source>
        <strain evidence="1 2">Pe01</strain>
    </source>
</reference>
<accession>A0ABX8UPK8</accession>
<name>A0ABX8UPK8_9BURK</name>
<proteinExistence type="predicted"/>
<dbReference type="RefSeq" id="WP_219799560.1">
    <property type="nucleotide sequence ID" value="NZ_CP080095.1"/>
</dbReference>
<gene>
    <name evidence="1" type="ORF">KZJ38_08055</name>
</gene>
<evidence type="ECO:0000313" key="1">
    <source>
        <dbReference type="EMBL" id="QYD70237.1"/>
    </source>
</evidence>
<evidence type="ECO:0000313" key="2">
    <source>
        <dbReference type="Proteomes" id="UP000826462"/>
    </source>
</evidence>
<dbReference type="Proteomes" id="UP000826462">
    <property type="component" value="Chromosome 1"/>
</dbReference>